<dbReference type="Gene3D" id="3.30.310.170">
    <property type="entry name" value="Outer membrane protein assembly factor BamC"/>
    <property type="match status" value="1"/>
</dbReference>
<gene>
    <name evidence="1" type="ORF">BGZ96_004893</name>
</gene>
<dbReference type="InterPro" id="IPR010653">
    <property type="entry name" value="NlpB/DapX"/>
</dbReference>
<accession>A0ABQ7K5X3</accession>
<keyword evidence="2" id="KW-1185">Reference proteome</keyword>
<name>A0ABQ7K5X3_9FUNG</name>
<comment type="caution">
    <text evidence="1">The sequence shown here is derived from an EMBL/GenBank/DDBJ whole genome shotgun (WGS) entry which is preliminary data.</text>
</comment>
<dbReference type="Proteomes" id="UP001194696">
    <property type="component" value="Unassembled WGS sequence"/>
</dbReference>
<proteinExistence type="predicted"/>
<evidence type="ECO:0000313" key="2">
    <source>
        <dbReference type="Proteomes" id="UP001194696"/>
    </source>
</evidence>
<evidence type="ECO:0008006" key="3">
    <source>
        <dbReference type="Google" id="ProtNLM"/>
    </source>
</evidence>
<sequence>MAYARAQQRAPGPDGTVSLSSYLRPEPVMVPLERALEPIVGMHIERQGRMRWLIVEQQTPQQLWPQIRQFWQEQGFSLTLDTPERGVMETDWKEIYTNIDQGVIRNTLAKAFSHAYVTGEKNQYRLHLESRPQGGSTISLSQKGMREVLVGRHKEMSQWQSAPHDPVLEAEYLQRLMLALGPNKSSQAQTVAGATLSTAAANQARASSTQPSASPVSLTQIDFAEPFDRVWLYIGYTLERSNFSVAQGNRAQGIYTVRYVDPTAEAEPSFWSQVFRGKQEKVVKQYKLRVRAMTQTTTRVAVVNDDGEIDVSPSAQRILSLLAEQLH</sequence>
<dbReference type="Pfam" id="PF06804">
    <property type="entry name" value="Lipoprotein_18"/>
    <property type="match status" value="1"/>
</dbReference>
<organism evidence="1 2">
    <name type="scientific">Linnemannia gamsii</name>
    <dbReference type="NCBI Taxonomy" id="64522"/>
    <lineage>
        <taxon>Eukaryota</taxon>
        <taxon>Fungi</taxon>
        <taxon>Fungi incertae sedis</taxon>
        <taxon>Mucoromycota</taxon>
        <taxon>Mortierellomycotina</taxon>
        <taxon>Mortierellomycetes</taxon>
        <taxon>Mortierellales</taxon>
        <taxon>Mortierellaceae</taxon>
        <taxon>Linnemannia</taxon>
    </lineage>
</organism>
<reference evidence="1 2" key="1">
    <citation type="journal article" date="2020" name="Fungal Divers.">
        <title>Resolving the Mortierellaceae phylogeny through synthesis of multi-gene phylogenetics and phylogenomics.</title>
        <authorList>
            <person name="Vandepol N."/>
            <person name="Liber J."/>
            <person name="Desiro A."/>
            <person name="Na H."/>
            <person name="Kennedy M."/>
            <person name="Barry K."/>
            <person name="Grigoriev I.V."/>
            <person name="Miller A.N."/>
            <person name="O'Donnell K."/>
            <person name="Stajich J.E."/>
            <person name="Bonito G."/>
        </authorList>
    </citation>
    <scope>NUCLEOTIDE SEQUENCE [LARGE SCALE GENOMIC DNA]</scope>
    <source>
        <strain evidence="1 2">AD045</strain>
    </source>
</reference>
<dbReference type="InterPro" id="IPR042268">
    <property type="entry name" value="BamC_C"/>
</dbReference>
<evidence type="ECO:0000313" key="1">
    <source>
        <dbReference type="EMBL" id="KAG0291731.1"/>
    </source>
</evidence>
<protein>
    <recommendedName>
        <fullName evidence="3">Outer membrane protein assembly factor BamC</fullName>
    </recommendedName>
</protein>
<dbReference type="EMBL" id="JAAAIM010000227">
    <property type="protein sequence ID" value="KAG0291731.1"/>
    <property type="molecule type" value="Genomic_DNA"/>
</dbReference>